<keyword evidence="5 7" id="KW-0687">Ribonucleoprotein</keyword>
<comment type="caution">
    <text evidence="10">The sequence shown here is derived from an EMBL/GenBank/DDBJ whole genome shotgun (WGS) entry which is preliminary data.</text>
</comment>
<dbReference type="AlphaFoldDB" id="A0A133XTH7"/>
<comment type="subunit">
    <text evidence="7">Part of the 30S ribosomal subunit. Forms a tight heterodimer with protein bS6.</text>
</comment>
<dbReference type="PROSITE" id="PS00057">
    <property type="entry name" value="RIBOSOMAL_S18"/>
    <property type="match status" value="1"/>
</dbReference>
<keyword evidence="2 7" id="KW-0699">rRNA-binding</keyword>
<dbReference type="PANTHER" id="PTHR13479">
    <property type="entry name" value="30S RIBOSOMAL PROTEIN S18"/>
    <property type="match status" value="1"/>
</dbReference>
<protein>
    <recommendedName>
        <fullName evidence="6 7">Small ribosomal subunit protein bS18</fullName>
    </recommendedName>
</protein>
<evidence type="ECO:0000256" key="8">
    <source>
        <dbReference type="RuleBase" id="RU003910"/>
    </source>
</evidence>
<dbReference type="FunFam" id="4.10.640.10:FF:000003">
    <property type="entry name" value="30S ribosomal protein S18"/>
    <property type="match status" value="1"/>
</dbReference>
<evidence type="ECO:0000256" key="5">
    <source>
        <dbReference type="ARBA" id="ARBA00023274"/>
    </source>
</evidence>
<dbReference type="Proteomes" id="UP000070422">
    <property type="component" value="Unassembled WGS sequence"/>
</dbReference>
<evidence type="ECO:0000256" key="1">
    <source>
        <dbReference type="ARBA" id="ARBA00005589"/>
    </source>
</evidence>
<dbReference type="GO" id="GO:0022627">
    <property type="term" value="C:cytosolic small ribosomal subunit"/>
    <property type="evidence" value="ECO:0007669"/>
    <property type="project" value="TreeGrafter"/>
</dbReference>
<gene>
    <name evidence="7" type="primary">rpsR</name>
    <name evidence="10" type="ORF">HMPREF3187_01431</name>
</gene>
<dbReference type="InterPro" id="IPR018275">
    <property type="entry name" value="Ribosomal_bS18_CS"/>
</dbReference>
<dbReference type="NCBIfam" id="TIGR00165">
    <property type="entry name" value="S18"/>
    <property type="match status" value="1"/>
</dbReference>
<evidence type="ECO:0000256" key="9">
    <source>
        <dbReference type="SAM" id="MobiDB-lite"/>
    </source>
</evidence>
<keyword evidence="4 7" id="KW-0689">Ribosomal protein</keyword>
<feature type="compositionally biased region" description="Basic and acidic residues" evidence="9">
    <location>
        <begin position="1"/>
        <end position="15"/>
    </location>
</feature>
<dbReference type="GO" id="GO:0070181">
    <property type="term" value="F:small ribosomal subunit rRNA binding"/>
    <property type="evidence" value="ECO:0007669"/>
    <property type="project" value="TreeGrafter"/>
</dbReference>
<evidence type="ECO:0000313" key="11">
    <source>
        <dbReference type="Proteomes" id="UP000070422"/>
    </source>
</evidence>
<dbReference type="SUPFAM" id="SSF46911">
    <property type="entry name" value="Ribosomal protein S18"/>
    <property type="match status" value="1"/>
</dbReference>
<dbReference type="EMBL" id="LSCQ01000081">
    <property type="protein sequence ID" value="KXB34223.1"/>
    <property type="molecule type" value="Genomic_DNA"/>
</dbReference>
<feature type="region of interest" description="Disordered" evidence="9">
    <location>
        <begin position="1"/>
        <end position="21"/>
    </location>
</feature>
<evidence type="ECO:0000256" key="3">
    <source>
        <dbReference type="ARBA" id="ARBA00022884"/>
    </source>
</evidence>
<dbReference type="PRINTS" id="PR00974">
    <property type="entry name" value="RIBOSOMALS18"/>
</dbReference>
<dbReference type="PANTHER" id="PTHR13479:SF40">
    <property type="entry name" value="SMALL RIBOSOMAL SUBUNIT PROTEIN BS18M"/>
    <property type="match status" value="1"/>
</dbReference>
<evidence type="ECO:0000313" key="10">
    <source>
        <dbReference type="EMBL" id="KXB34223.1"/>
    </source>
</evidence>
<dbReference type="InterPro" id="IPR036870">
    <property type="entry name" value="Ribosomal_bS18_sf"/>
</dbReference>
<dbReference type="HAMAP" id="MF_00270">
    <property type="entry name" value="Ribosomal_bS18"/>
    <property type="match status" value="1"/>
</dbReference>
<comment type="similarity">
    <text evidence="1 7 8">Belongs to the bacterial ribosomal protein bS18 family.</text>
</comment>
<name>A0A133XTH7_9LACT</name>
<evidence type="ECO:0000256" key="2">
    <source>
        <dbReference type="ARBA" id="ARBA00022730"/>
    </source>
</evidence>
<keyword evidence="3 7" id="KW-0694">RNA-binding</keyword>
<accession>A0A133XTH7</accession>
<evidence type="ECO:0000256" key="6">
    <source>
        <dbReference type="ARBA" id="ARBA00035141"/>
    </source>
</evidence>
<evidence type="ECO:0000256" key="4">
    <source>
        <dbReference type="ARBA" id="ARBA00022980"/>
    </source>
</evidence>
<reference evidence="10 11" key="1">
    <citation type="submission" date="2016-01" db="EMBL/GenBank/DDBJ databases">
        <authorList>
            <person name="Oliw E.H."/>
        </authorList>
    </citation>
    <scope>NUCLEOTIDE SEQUENCE [LARGE SCALE GENOMIC DNA]</scope>
    <source>
        <strain evidence="10 11">KA00635</strain>
    </source>
</reference>
<comment type="function">
    <text evidence="7">Binds as a heterodimer with protein bS6 to the central domain of the 16S rRNA, where it helps stabilize the platform of the 30S subunit.</text>
</comment>
<dbReference type="GO" id="GO:0003735">
    <property type="term" value="F:structural constituent of ribosome"/>
    <property type="evidence" value="ECO:0007669"/>
    <property type="project" value="InterPro"/>
</dbReference>
<dbReference type="Gene3D" id="4.10.640.10">
    <property type="entry name" value="Ribosomal protein S18"/>
    <property type="match status" value="1"/>
</dbReference>
<dbReference type="GO" id="GO:0006412">
    <property type="term" value="P:translation"/>
    <property type="evidence" value="ECO:0007669"/>
    <property type="project" value="UniProtKB-UniRule"/>
</dbReference>
<evidence type="ECO:0000256" key="7">
    <source>
        <dbReference type="HAMAP-Rule" id="MF_00270"/>
    </source>
</evidence>
<dbReference type="InterPro" id="IPR001648">
    <property type="entry name" value="Ribosomal_bS18"/>
</dbReference>
<dbReference type="PATRIC" id="fig|87541.4.peg.1417"/>
<proteinExistence type="inferred from homology"/>
<organism evidence="10 11">
    <name type="scientific">Aerococcus christensenii</name>
    <dbReference type="NCBI Taxonomy" id="87541"/>
    <lineage>
        <taxon>Bacteria</taxon>
        <taxon>Bacillati</taxon>
        <taxon>Bacillota</taxon>
        <taxon>Bacilli</taxon>
        <taxon>Lactobacillales</taxon>
        <taxon>Aerococcaceae</taxon>
        <taxon>Aerococcus</taxon>
    </lineage>
</organism>
<dbReference type="STRING" id="87541.AWM71_03305"/>
<sequence length="94" mass="11201">MMISHSREWKKEDMKMVQNRRRGGRRRRKVCFFCANHMDFVDYKDIDLLTRYVSDKGKILPRRVTGTCAKHQRTLTLGIKRARIMALLPFTVSE</sequence>
<dbReference type="Pfam" id="PF01084">
    <property type="entry name" value="Ribosomal_S18"/>
    <property type="match status" value="1"/>
</dbReference>